<accession>A0A495RKL1</accession>
<keyword evidence="5" id="KW-0460">Magnesium</keyword>
<dbReference type="EMBL" id="RBWY01000001">
    <property type="protein sequence ID" value="RKS87844.1"/>
    <property type="molecule type" value="Genomic_DNA"/>
</dbReference>
<dbReference type="Proteomes" id="UP000278542">
    <property type="component" value="Unassembled WGS sequence"/>
</dbReference>
<dbReference type="Pfam" id="PF00293">
    <property type="entry name" value="NUDIX"/>
    <property type="match status" value="1"/>
</dbReference>
<dbReference type="OrthoDB" id="9802805at2"/>
<evidence type="ECO:0000256" key="4">
    <source>
        <dbReference type="ARBA" id="ARBA00022801"/>
    </source>
</evidence>
<keyword evidence="9" id="KW-1185">Reference proteome</keyword>
<evidence type="ECO:0000313" key="9">
    <source>
        <dbReference type="Proteomes" id="UP000278542"/>
    </source>
</evidence>
<dbReference type="PANTHER" id="PTHR12992:SF11">
    <property type="entry name" value="MITOCHONDRIAL COENZYME A DIPHOSPHATASE NUDT8"/>
    <property type="match status" value="1"/>
</dbReference>
<comment type="cofactor">
    <cofactor evidence="2">
        <name>Mg(2+)</name>
        <dbReference type="ChEBI" id="CHEBI:18420"/>
    </cofactor>
</comment>
<dbReference type="SUPFAM" id="SSF55811">
    <property type="entry name" value="Nudix"/>
    <property type="match status" value="1"/>
</dbReference>
<feature type="domain" description="Nudix hydrolase" evidence="7">
    <location>
        <begin position="21"/>
        <end position="154"/>
    </location>
</feature>
<gene>
    <name evidence="8" type="ORF">DES39_1091</name>
</gene>
<dbReference type="Gene3D" id="3.90.79.10">
    <property type="entry name" value="Nucleoside Triphosphate Pyrophosphohydrolase"/>
    <property type="match status" value="1"/>
</dbReference>
<name>A0A495RKL1_9GAMM</name>
<dbReference type="PANTHER" id="PTHR12992">
    <property type="entry name" value="NUDIX HYDROLASE"/>
    <property type="match status" value="1"/>
</dbReference>
<comment type="cofactor">
    <cofactor evidence="1">
        <name>Mn(2+)</name>
        <dbReference type="ChEBI" id="CHEBI:29035"/>
    </cofactor>
</comment>
<keyword evidence="3" id="KW-0479">Metal-binding</keyword>
<dbReference type="InterPro" id="IPR015797">
    <property type="entry name" value="NUDIX_hydrolase-like_dom_sf"/>
</dbReference>
<evidence type="ECO:0000313" key="8">
    <source>
        <dbReference type="EMBL" id="RKS87844.1"/>
    </source>
</evidence>
<dbReference type="PROSITE" id="PS51462">
    <property type="entry name" value="NUDIX"/>
    <property type="match status" value="1"/>
</dbReference>
<proteinExistence type="predicted"/>
<evidence type="ECO:0000256" key="6">
    <source>
        <dbReference type="ARBA" id="ARBA00023211"/>
    </source>
</evidence>
<dbReference type="AlphaFoldDB" id="A0A495RKL1"/>
<evidence type="ECO:0000256" key="1">
    <source>
        <dbReference type="ARBA" id="ARBA00001936"/>
    </source>
</evidence>
<keyword evidence="6" id="KW-0464">Manganese</keyword>
<dbReference type="GO" id="GO:0010945">
    <property type="term" value="F:coenzyme A diphosphatase activity"/>
    <property type="evidence" value="ECO:0007669"/>
    <property type="project" value="InterPro"/>
</dbReference>
<dbReference type="CDD" id="cd03426">
    <property type="entry name" value="NUDIX_CoAse_Nudt7"/>
    <property type="match status" value="1"/>
</dbReference>
<protein>
    <submittedName>
        <fullName evidence="8">8-oxo-dGTP pyrophosphatase MutT (NUDIX family)</fullName>
    </submittedName>
</protein>
<evidence type="ECO:0000256" key="2">
    <source>
        <dbReference type="ARBA" id="ARBA00001946"/>
    </source>
</evidence>
<dbReference type="InterPro" id="IPR045121">
    <property type="entry name" value="CoAse"/>
</dbReference>
<sequence length="203" mass="23456">MITTAQIFNQIKNQIKSDDFSHKAAVFIPLIRDEYDRLNILFEVRAATLRWQPGDICLPGGKMEARDHSAIDTAIREMIEELGLPAEKIKIYGQLPAFISAVGFEIYPVVGELTCQQFRLNKDEVAQTFTVPLEWFIKNPPRKTAMEVAHKPATDFPFELLPNQAKDWQKRSQHDIYVYHYQNFVIWGLTAHIIQLFLHTINS</sequence>
<evidence type="ECO:0000259" key="7">
    <source>
        <dbReference type="PROSITE" id="PS51462"/>
    </source>
</evidence>
<reference evidence="8 9" key="1">
    <citation type="submission" date="2018-10" db="EMBL/GenBank/DDBJ databases">
        <title>Genomic Encyclopedia of Type Strains, Phase IV (KMG-IV): sequencing the most valuable type-strain genomes for metagenomic binning, comparative biology and taxonomic classification.</title>
        <authorList>
            <person name="Goeker M."/>
        </authorList>
    </citation>
    <scope>NUCLEOTIDE SEQUENCE [LARGE SCALE GENOMIC DNA]</scope>
    <source>
        <strain evidence="8 9">DSM 22228</strain>
    </source>
</reference>
<evidence type="ECO:0000256" key="5">
    <source>
        <dbReference type="ARBA" id="ARBA00022842"/>
    </source>
</evidence>
<dbReference type="InterPro" id="IPR000086">
    <property type="entry name" value="NUDIX_hydrolase_dom"/>
</dbReference>
<dbReference type="RefSeq" id="WP_121144712.1">
    <property type="nucleotide sequence ID" value="NZ_RBWY01000001.1"/>
</dbReference>
<evidence type="ECO:0000256" key="3">
    <source>
        <dbReference type="ARBA" id="ARBA00022723"/>
    </source>
</evidence>
<keyword evidence="4" id="KW-0378">Hydrolase</keyword>
<dbReference type="GO" id="GO:0046872">
    <property type="term" value="F:metal ion binding"/>
    <property type="evidence" value="ECO:0007669"/>
    <property type="project" value="UniProtKB-KW"/>
</dbReference>
<organism evidence="8 9">
    <name type="scientific">Orbus hercynius</name>
    <dbReference type="NCBI Taxonomy" id="593135"/>
    <lineage>
        <taxon>Bacteria</taxon>
        <taxon>Pseudomonadati</taxon>
        <taxon>Pseudomonadota</taxon>
        <taxon>Gammaproteobacteria</taxon>
        <taxon>Orbales</taxon>
        <taxon>Orbaceae</taxon>
        <taxon>Orbus</taxon>
    </lineage>
</organism>
<comment type="caution">
    <text evidence="8">The sequence shown here is derived from an EMBL/GenBank/DDBJ whole genome shotgun (WGS) entry which is preliminary data.</text>
</comment>